<reference evidence="2 3" key="1">
    <citation type="submission" date="2020-08" db="EMBL/GenBank/DDBJ databases">
        <title>Sequencing the genomes of 1000 actinobacteria strains.</title>
        <authorList>
            <person name="Klenk H.-P."/>
        </authorList>
    </citation>
    <scope>NUCLEOTIDE SEQUENCE [LARGE SCALE GENOMIC DNA]</scope>
    <source>
        <strain evidence="2 3">DSM 45084</strain>
    </source>
</reference>
<evidence type="ECO:0000313" key="2">
    <source>
        <dbReference type="EMBL" id="MBB4965617.1"/>
    </source>
</evidence>
<accession>A0A7W7T2X5</accession>
<keyword evidence="3" id="KW-1185">Reference proteome</keyword>
<organism evidence="2 3">
    <name type="scientific">Saccharothrix violaceirubra</name>
    <dbReference type="NCBI Taxonomy" id="413306"/>
    <lineage>
        <taxon>Bacteria</taxon>
        <taxon>Bacillati</taxon>
        <taxon>Actinomycetota</taxon>
        <taxon>Actinomycetes</taxon>
        <taxon>Pseudonocardiales</taxon>
        <taxon>Pseudonocardiaceae</taxon>
        <taxon>Saccharothrix</taxon>
    </lineage>
</organism>
<dbReference type="SUPFAM" id="SSF55166">
    <property type="entry name" value="Hedgehog/DD-peptidase"/>
    <property type="match status" value="1"/>
</dbReference>
<evidence type="ECO:0000313" key="3">
    <source>
        <dbReference type="Proteomes" id="UP000542674"/>
    </source>
</evidence>
<dbReference type="Proteomes" id="UP000542674">
    <property type="component" value="Unassembled WGS sequence"/>
</dbReference>
<dbReference type="AlphaFoldDB" id="A0A7W7T2X5"/>
<dbReference type="Gene3D" id="3.30.1380.10">
    <property type="match status" value="1"/>
</dbReference>
<dbReference type="RefSeq" id="WP_312865647.1">
    <property type="nucleotide sequence ID" value="NZ_BAABAI010000029.1"/>
</dbReference>
<name>A0A7W7T2X5_9PSEU</name>
<comment type="caution">
    <text evidence="2">The sequence shown here is derived from an EMBL/GenBank/DDBJ whole genome shotgun (WGS) entry which is preliminary data.</text>
</comment>
<dbReference type="InterPro" id="IPR003709">
    <property type="entry name" value="VanY-like_core_dom"/>
</dbReference>
<gene>
    <name evidence="2" type="ORF">F4559_002976</name>
</gene>
<evidence type="ECO:0000259" key="1">
    <source>
        <dbReference type="Pfam" id="PF02557"/>
    </source>
</evidence>
<proteinExistence type="predicted"/>
<dbReference type="GO" id="GO:0008233">
    <property type="term" value="F:peptidase activity"/>
    <property type="evidence" value="ECO:0007669"/>
    <property type="project" value="InterPro"/>
</dbReference>
<dbReference type="Pfam" id="PF02557">
    <property type="entry name" value="VanY"/>
    <property type="match status" value="1"/>
</dbReference>
<dbReference type="EMBL" id="JACHJS010000001">
    <property type="protein sequence ID" value="MBB4965617.1"/>
    <property type="molecule type" value="Genomic_DNA"/>
</dbReference>
<dbReference type="CDD" id="cd14846">
    <property type="entry name" value="Peptidase_M15_like"/>
    <property type="match status" value="1"/>
</dbReference>
<dbReference type="GO" id="GO:0006508">
    <property type="term" value="P:proteolysis"/>
    <property type="evidence" value="ECO:0007669"/>
    <property type="project" value="InterPro"/>
</dbReference>
<feature type="domain" description="D-alanyl-D-alanine carboxypeptidase-like core" evidence="1">
    <location>
        <begin position="42"/>
        <end position="133"/>
    </location>
</feature>
<protein>
    <recommendedName>
        <fullName evidence="1">D-alanyl-D-alanine carboxypeptidase-like core domain-containing protein</fullName>
    </recommendedName>
</protein>
<dbReference type="InterPro" id="IPR009045">
    <property type="entry name" value="Zn_M74/Hedgehog-like"/>
</dbReference>
<sequence length="161" mass="17227">MIASALVVVLTACGQAGRTEEDGSIAEGERISPHADHPAIRRMDPVLLAAVRRAAADAKQAGIEVGITSGWRSKEYQQLLLDQAVSHYGSLREARRFVSTPETSAHVSGKAVDIGPTDAADWMGRHGAAYGLCQVYSNEMWHFELLTTPGGQCPEQRGDAA</sequence>